<gene>
    <name evidence="1" type="primary">HLA-DQB1</name>
</gene>
<name>A0A4Y6GSV5_HUMAN</name>
<dbReference type="PeptideAtlas" id="A0A4Y6GSV5"/>
<dbReference type="EMBL" id="MK757422">
    <property type="protein sequence ID" value="QDF45846.1"/>
    <property type="molecule type" value="Genomic_DNA"/>
</dbReference>
<reference evidence="1" key="1">
    <citation type="submission" date="2019-04" db="EMBL/GenBank/DDBJ databases">
        <title>New HLA alleles.</title>
        <authorList>
            <person name="Mazzocco M."/>
            <person name="Murgia B."/>
            <person name="Castagnetta M."/>
            <person name="Garbarino L."/>
            <person name="Sacchi N."/>
        </authorList>
    </citation>
    <scope>NUCLEOTIDE SEQUENCE</scope>
</reference>
<dbReference type="AlphaFoldDB" id="A0A4Y6GSV5"/>
<protein>
    <submittedName>
        <fullName evidence="1">MHC class II DQ beta chain</fullName>
    </submittedName>
</protein>
<organism evidence="1">
    <name type="scientific">Homo sapiens</name>
    <name type="common">Human</name>
    <dbReference type="NCBI Taxonomy" id="9606"/>
    <lineage>
        <taxon>Eukaryota</taxon>
        <taxon>Metazoa</taxon>
        <taxon>Chordata</taxon>
        <taxon>Craniata</taxon>
        <taxon>Vertebrata</taxon>
        <taxon>Euteleostomi</taxon>
        <taxon>Mammalia</taxon>
        <taxon>Eutheria</taxon>
        <taxon>Euarchontoglires</taxon>
        <taxon>Primates</taxon>
        <taxon>Haplorrhini</taxon>
        <taxon>Catarrhini</taxon>
        <taxon>Hominidae</taxon>
        <taxon>Homo</taxon>
    </lineage>
</organism>
<evidence type="ECO:0000313" key="1">
    <source>
        <dbReference type="EMBL" id="QDF45846.1"/>
    </source>
</evidence>
<proteinExistence type="predicted"/>
<accession>A0A4Y6GSV5</accession>
<sequence>MSWKKALRIPGGLRAATVTLML</sequence>
<dbReference type="OrthoDB" id="10043043at2759"/>